<keyword evidence="2" id="KW-1185">Reference proteome</keyword>
<dbReference type="EMBL" id="CM047742">
    <property type="protein sequence ID" value="KAJ0034776.1"/>
    <property type="molecule type" value="Genomic_DNA"/>
</dbReference>
<organism evidence="1 2">
    <name type="scientific">Pistacia integerrima</name>
    <dbReference type="NCBI Taxonomy" id="434235"/>
    <lineage>
        <taxon>Eukaryota</taxon>
        <taxon>Viridiplantae</taxon>
        <taxon>Streptophyta</taxon>
        <taxon>Embryophyta</taxon>
        <taxon>Tracheophyta</taxon>
        <taxon>Spermatophyta</taxon>
        <taxon>Magnoliopsida</taxon>
        <taxon>eudicotyledons</taxon>
        <taxon>Gunneridae</taxon>
        <taxon>Pentapetalae</taxon>
        <taxon>rosids</taxon>
        <taxon>malvids</taxon>
        <taxon>Sapindales</taxon>
        <taxon>Anacardiaceae</taxon>
        <taxon>Pistacia</taxon>
    </lineage>
</organism>
<sequence length="1084" mass="119630">MSIFLHPNVGCIESLLDTAASLSSPNKKWRSAFTKIYCVRTLLSPPKKTTAKTTSRCPSYTVLSIYAGTSDNQLVQETNPDQFRKFVENNGIATALQTNNDGGICSSPSDEDVATEKINNKVSRSPSYTVLSVYNGKLENDFFKIDPKSLTNLVKEKNLDQLQQLDGIHGVAFALKTDSEGGICSSEEDIARRHEAFGSNTYKKPPSKSFFHFVVEAFKDLTIWILLGCAALSLAFGIKQHGPKEGWYDGGSIFVAVFLVIAVSTVSNYRQNRQFEKLSKVSNNIQIEVVRNGRRQQISIFEIVVGDVICLKIGDQVPADGLFLDGHSLQVDESSMTGESDHVEVNSSQNPFLFSGTKVVDGYARMLATSVGMNTTWGQLMSQISRDTAEQTPLQARLNKLTSSIGMVGLTVAFLVLVVLLVRYFTGNTTDSNGNREFNGSKTKVDDIMNAVVAIVAAAVTIVVVAIPEGLPLAVTLTLAYSMKRMMADQAMVRKLPACETMGSATVICTDKTGTLTLNQMKVTRFWLGPELIEEGAASSICRWVVELIQQGVALNTTGCVYRATSGAQCEFSGSPTEKAILYWAVHEFDMDMEEMKQSCTILQVEAFNSEKKRSGVMMRKKTDNTIHVHWKGAAEMILAMCSSYYDATGKLEFLDHGAREQFEQIIQAMAANSLRCIAFAHKQVSVEKHEDVKDLKKLNEDSLSLIGLVGIKDPCREGVEKAVQDCQYAGVNIKMITGDNVFTAKAIAIECGILTPNQDMSTAVVEGEKFRNYTQKERMEKVDKICVMARSSPFDKLLMVQCLKQKGHVVAVTGDGTNDAPALKEADIGLSMGIQGTEVAKESSDIVIMDDNFGSVAIVLRWGRCVYTNIQKFIQFQLTVNVAALVINFVAAVSAGEVPLTAVQLLWVNLIMDTLGALALATERPTEELMDKPPVGRTEPLITNVMWRNILGQAFYQIAILLTLQFRGESIFGVNEKVKDTLIFNTFVLCQVFNEFNSRKLEKKNVFQGIHKNRLFLGIIGITIVLQVLMVEFLKKFADTERLNWGQWGACIGIAAASWPIGWVLKWIPVPSKSIFSYLKWKK</sequence>
<evidence type="ECO:0000313" key="1">
    <source>
        <dbReference type="EMBL" id="KAJ0034776.1"/>
    </source>
</evidence>
<gene>
    <name evidence="1" type="ORF">Pint_24727</name>
</gene>
<name>A0ACC0YD55_9ROSI</name>
<comment type="caution">
    <text evidence="1">The sequence shown here is derived from an EMBL/GenBank/DDBJ whole genome shotgun (WGS) entry which is preliminary data.</text>
</comment>
<protein>
    <submittedName>
        <fullName evidence="1">Uncharacterized protein</fullName>
    </submittedName>
</protein>
<evidence type="ECO:0000313" key="2">
    <source>
        <dbReference type="Proteomes" id="UP001163603"/>
    </source>
</evidence>
<accession>A0ACC0YD55</accession>
<dbReference type="Proteomes" id="UP001163603">
    <property type="component" value="Chromosome 7"/>
</dbReference>
<reference evidence="2" key="1">
    <citation type="journal article" date="2023" name="G3 (Bethesda)">
        <title>Genome assembly and association tests identify interacting loci associated with vigor, precocity, and sex in interspecific pistachio rootstocks.</title>
        <authorList>
            <person name="Palmer W."/>
            <person name="Jacygrad E."/>
            <person name="Sagayaradj S."/>
            <person name="Cavanaugh K."/>
            <person name="Han R."/>
            <person name="Bertier L."/>
            <person name="Beede B."/>
            <person name="Kafkas S."/>
            <person name="Golino D."/>
            <person name="Preece J."/>
            <person name="Michelmore R."/>
        </authorList>
    </citation>
    <scope>NUCLEOTIDE SEQUENCE [LARGE SCALE GENOMIC DNA]</scope>
</reference>
<proteinExistence type="predicted"/>